<proteinExistence type="predicted"/>
<dbReference type="EMBL" id="CAMAPE010000010">
    <property type="protein sequence ID" value="CAH9077563.1"/>
    <property type="molecule type" value="Genomic_DNA"/>
</dbReference>
<accession>A0A9P0YW59</accession>
<dbReference type="Proteomes" id="UP001152484">
    <property type="component" value="Unassembled WGS sequence"/>
</dbReference>
<gene>
    <name evidence="1" type="ORF">CEURO_LOCUS6362</name>
</gene>
<protein>
    <submittedName>
        <fullName evidence="1">Uncharacterized protein</fullName>
    </submittedName>
</protein>
<evidence type="ECO:0000313" key="2">
    <source>
        <dbReference type="Proteomes" id="UP001152484"/>
    </source>
</evidence>
<keyword evidence="2" id="KW-1185">Reference proteome</keyword>
<reference evidence="1" key="1">
    <citation type="submission" date="2022-07" db="EMBL/GenBank/DDBJ databases">
        <authorList>
            <person name="Macas J."/>
            <person name="Novak P."/>
            <person name="Neumann P."/>
        </authorList>
    </citation>
    <scope>NUCLEOTIDE SEQUENCE</scope>
</reference>
<organism evidence="1 2">
    <name type="scientific">Cuscuta europaea</name>
    <name type="common">European dodder</name>
    <dbReference type="NCBI Taxonomy" id="41803"/>
    <lineage>
        <taxon>Eukaryota</taxon>
        <taxon>Viridiplantae</taxon>
        <taxon>Streptophyta</taxon>
        <taxon>Embryophyta</taxon>
        <taxon>Tracheophyta</taxon>
        <taxon>Spermatophyta</taxon>
        <taxon>Magnoliopsida</taxon>
        <taxon>eudicotyledons</taxon>
        <taxon>Gunneridae</taxon>
        <taxon>Pentapetalae</taxon>
        <taxon>asterids</taxon>
        <taxon>lamiids</taxon>
        <taxon>Solanales</taxon>
        <taxon>Convolvulaceae</taxon>
        <taxon>Cuscuteae</taxon>
        <taxon>Cuscuta</taxon>
        <taxon>Cuscuta subgen. Cuscuta</taxon>
    </lineage>
</organism>
<dbReference type="AlphaFoldDB" id="A0A9P0YW59"/>
<evidence type="ECO:0000313" key="1">
    <source>
        <dbReference type="EMBL" id="CAH9077563.1"/>
    </source>
</evidence>
<name>A0A9P0YW59_CUSEU</name>
<sequence>MFKLGAPVLGKTMFCSY</sequence>
<comment type="caution">
    <text evidence="1">The sequence shown here is derived from an EMBL/GenBank/DDBJ whole genome shotgun (WGS) entry which is preliminary data.</text>
</comment>